<protein>
    <submittedName>
        <fullName evidence="1">Uncharacterized protein</fullName>
    </submittedName>
</protein>
<gene>
    <name evidence="1" type="ORF">HPB50_003688</name>
</gene>
<comment type="caution">
    <text evidence="1">The sequence shown here is derived from an EMBL/GenBank/DDBJ whole genome shotgun (WGS) entry which is preliminary data.</text>
</comment>
<organism evidence="1 2">
    <name type="scientific">Hyalomma asiaticum</name>
    <name type="common">Tick</name>
    <dbReference type="NCBI Taxonomy" id="266040"/>
    <lineage>
        <taxon>Eukaryota</taxon>
        <taxon>Metazoa</taxon>
        <taxon>Ecdysozoa</taxon>
        <taxon>Arthropoda</taxon>
        <taxon>Chelicerata</taxon>
        <taxon>Arachnida</taxon>
        <taxon>Acari</taxon>
        <taxon>Parasitiformes</taxon>
        <taxon>Ixodida</taxon>
        <taxon>Ixodoidea</taxon>
        <taxon>Ixodidae</taxon>
        <taxon>Hyalomminae</taxon>
        <taxon>Hyalomma</taxon>
    </lineage>
</organism>
<proteinExistence type="predicted"/>
<reference evidence="1" key="1">
    <citation type="submission" date="2020-05" db="EMBL/GenBank/DDBJ databases">
        <title>Large-scale comparative analyses of tick genomes elucidate their genetic diversity and vector capacities.</title>
        <authorList>
            <person name="Jia N."/>
            <person name="Wang J."/>
            <person name="Shi W."/>
            <person name="Du L."/>
            <person name="Sun Y."/>
            <person name="Zhan W."/>
            <person name="Jiang J."/>
            <person name="Wang Q."/>
            <person name="Zhang B."/>
            <person name="Ji P."/>
            <person name="Sakyi L.B."/>
            <person name="Cui X."/>
            <person name="Yuan T."/>
            <person name="Jiang B."/>
            <person name="Yang W."/>
            <person name="Lam T.T.-Y."/>
            <person name="Chang Q."/>
            <person name="Ding S."/>
            <person name="Wang X."/>
            <person name="Zhu J."/>
            <person name="Ruan X."/>
            <person name="Zhao L."/>
            <person name="Wei J."/>
            <person name="Que T."/>
            <person name="Du C."/>
            <person name="Cheng J."/>
            <person name="Dai P."/>
            <person name="Han X."/>
            <person name="Huang E."/>
            <person name="Gao Y."/>
            <person name="Liu J."/>
            <person name="Shao H."/>
            <person name="Ye R."/>
            <person name="Li L."/>
            <person name="Wei W."/>
            <person name="Wang X."/>
            <person name="Wang C."/>
            <person name="Yang T."/>
            <person name="Huo Q."/>
            <person name="Li W."/>
            <person name="Guo W."/>
            <person name="Chen H."/>
            <person name="Zhou L."/>
            <person name="Ni X."/>
            <person name="Tian J."/>
            <person name="Zhou Y."/>
            <person name="Sheng Y."/>
            <person name="Liu T."/>
            <person name="Pan Y."/>
            <person name="Xia L."/>
            <person name="Li J."/>
            <person name="Zhao F."/>
            <person name="Cao W."/>
        </authorList>
    </citation>
    <scope>NUCLEOTIDE SEQUENCE</scope>
    <source>
        <strain evidence="1">Hyas-2018</strain>
    </source>
</reference>
<dbReference type="EMBL" id="CM023482">
    <property type="protein sequence ID" value="KAH6937715.1"/>
    <property type="molecule type" value="Genomic_DNA"/>
</dbReference>
<dbReference type="Proteomes" id="UP000821845">
    <property type="component" value="Chromosome 2"/>
</dbReference>
<evidence type="ECO:0000313" key="1">
    <source>
        <dbReference type="EMBL" id="KAH6937715.1"/>
    </source>
</evidence>
<evidence type="ECO:0000313" key="2">
    <source>
        <dbReference type="Proteomes" id="UP000821845"/>
    </source>
</evidence>
<sequence length="281" mass="29622">MEGRIAAPRSESAVPLGNSQPIAKPPNSAAADRDGNPTKTPPEGAKRHVAVKSASTATTSKRRPSRKGAVIDGDHSTTAQHCVSVEERNRVAAVVAAKWREYARGNADRGKTVTGARNARPRRNSTSLCLCVVYLVALLVLLTIALHAAHSSHVASRKHPKLLVASPTPQSTSSSPTDATQSLPSETKGSDKVSSEDDLELLATTSLPSSPENFSQEPEMEAGVPKKAPLQYALQEAEAGESGAENSTEASDVEVGGQHQGRREHRPLVMATSATLSNDTF</sequence>
<keyword evidence="2" id="KW-1185">Reference proteome</keyword>
<name>A0ACB7SSX3_HYAAI</name>
<accession>A0ACB7SSX3</accession>